<reference evidence="5 6" key="1">
    <citation type="submission" date="2023-08" db="EMBL/GenBank/DDBJ databases">
        <title>Functional and genomic diversity of the sorghum phyllosphere microbiome.</title>
        <authorList>
            <person name="Shade A."/>
        </authorList>
    </citation>
    <scope>NUCLEOTIDE SEQUENCE [LARGE SCALE GENOMIC DNA]</scope>
    <source>
        <strain evidence="5 6">SORGH_AS_0445</strain>
    </source>
</reference>
<evidence type="ECO:0000313" key="6">
    <source>
        <dbReference type="Proteomes" id="UP001249291"/>
    </source>
</evidence>
<dbReference type="InterPro" id="IPR028082">
    <property type="entry name" value="Peripla_BP_I"/>
</dbReference>
<dbReference type="InterPro" id="IPR046335">
    <property type="entry name" value="LacI/GalR-like_sensor"/>
</dbReference>
<comment type="caution">
    <text evidence="5">The sequence shown here is derived from an EMBL/GenBank/DDBJ whole genome shotgun (WGS) entry which is preliminary data.</text>
</comment>
<dbReference type="SUPFAM" id="SSF47413">
    <property type="entry name" value="lambda repressor-like DNA-binding domains"/>
    <property type="match status" value="1"/>
</dbReference>
<dbReference type="SUPFAM" id="SSF53822">
    <property type="entry name" value="Periplasmic binding protein-like I"/>
    <property type="match status" value="1"/>
</dbReference>
<evidence type="ECO:0000313" key="5">
    <source>
        <dbReference type="EMBL" id="MDR6144036.1"/>
    </source>
</evidence>
<gene>
    <name evidence="5" type="ORF">QE375_003590</name>
</gene>
<evidence type="ECO:0000256" key="1">
    <source>
        <dbReference type="ARBA" id="ARBA00023015"/>
    </source>
</evidence>
<evidence type="ECO:0000256" key="3">
    <source>
        <dbReference type="ARBA" id="ARBA00023163"/>
    </source>
</evidence>
<dbReference type="InterPro" id="IPR010982">
    <property type="entry name" value="Lambda_DNA-bd_dom_sf"/>
</dbReference>
<evidence type="ECO:0000256" key="2">
    <source>
        <dbReference type="ARBA" id="ARBA00023125"/>
    </source>
</evidence>
<dbReference type="SMART" id="SM00354">
    <property type="entry name" value="HTH_LACI"/>
    <property type="match status" value="1"/>
</dbReference>
<dbReference type="PANTHER" id="PTHR30146:SF153">
    <property type="entry name" value="LACTOSE OPERON REPRESSOR"/>
    <property type="match status" value="1"/>
</dbReference>
<dbReference type="PANTHER" id="PTHR30146">
    <property type="entry name" value="LACI-RELATED TRANSCRIPTIONAL REPRESSOR"/>
    <property type="match status" value="1"/>
</dbReference>
<dbReference type="PROSITE" id="PS50932">
    <property type="entry name" value="HTH_LACI_2"/>
    <property type="match status" value="1"/>
</dbReference>
<dbReference type="Gene3D" id="1.10.260.40">
    <property type="entry name" value="lambda repressor-like DNA-binding domains"/>
    <property type="match status" value="1"/>
</dbReference>
<dbReference type="InterPro" id="IPR000843">
    <property type="entry name" value="HTH_LacI"/>
</dbReference>
<accession>A0ABU1HVE5</accession>
<keyword evidence="2 5" id="KW-0238">DNA-binding</keyword>
<dbReference type="Gene3D" id="3.40.50.2300">
    <property type="match status" value="2"/>
</dbReference>
<dbReference type="GO" id="GO:0003677">
    <property type="term" value="F:DNA binding"/>
    <property type="evidence" value="ECO:0007669"/>
    <property type="project" value="UniProtKB-KW"/>
</dbReference>
<evidence type="ECO:0000259" key="4">
    <source>
        <dbReference type="PROSITE" id="PS50932"/>
    </source>
</evidence>
<feature type="domain" description="HTH lacI-type" evidence="4">
    <location>
        <begin position="9"/>
        <end position="63"/>
    </location>
</feature>
<dbReference type="Proteomes" id="UP001249291">
    <property type="component" value="Unassembled WGS sequence"/>
</dbReference>
<proteinExistence type="predicted"/>
<dbReference type="Pfam" id="PF00356">
    <property type="entry name" value="LacI"/>
    <property type="match status" value="1"/>
</dbReference>
<dbReference type="CDD" id="cd01392">
    <property type="entry name" value="HTH_LacI"/>
    <property type="match status" value="1"/>
</dbReference>
<sequence>MSEDRPRSVSMRDVAELAGVSGQTVSRVANDLGNVTARTRRRVELAMKELGYRPNFAARALRNGEFRSIAVVVFGLDTLGNVRTVSAIADEAARRSYAVELISVQHSPDESGTADFSWAMRRLGQDAVDGIILILETSKSATAALQLPPAVPAVIVDAGAAFDHPSVDTDQEQGARLAVDHLLSLGHETVWHIAGPAESNAAAARTRAWRTHLEEAGRAVPEPVFGDWTPASGYAAGRTLAAIPGVSAVFAANDQMALGALRAFHEQGLPVPGKISVVGFDDMLESAEFWPPLTTVRQHFETAGATAVALLVDQIERRDTPSGRRVIDTQLVVRASTASPRASHCPMTANL</sequence>
<dbReference type="EMBL" id="JAVIZQ010000001">
    <property type="protein sequence ID" value="MDR6144036.1"/>
    <property type="molecule type" value="Genomic_DNA"/>
</dbReference>
<organism evidence="5 6">
    <name type="scientific">Microbacterium foliorum</name>
    <dbReference type="NCBI Taxonomy" id="104336"/>
    <lineage>
        <taxon>Bacteria</taxon>
        <taxon>Bacillati</taxon>
        <taxon>Actinomycetota</taxon>
        <taxon>Actinomycetes</taxon>
        <taxon>Micrococcales</taxon>
        <taxon>Microbacteriaceae</taxon>
        <taxon>Microbacterium</taxon>
    </lineage>
</organism>
<dbReference type="CDD" id="cd01574">
    <property type="entry name" value="PBP1_LacI"/>
    <property type="match status" value="1"/>
</dbReference>
<keyword evidence="6" id="KW-1185">Reference proteome</keyword>
<keyword evidence="3" id="KW-0804">Transcription</keyword>
<name>A0ABU1HVE5_9MICO</name>
<keyword evidence="1" id="KW-0805">Transcription regulation</keyword>
<dbReference type="Pfam" id="PF13377">
    <property type="entry name" value="Peripla_BP_3"/>
    <property type="match status" value="1"/>
</dbReference>
<protein>
    <submittedName>
        <fullName evidence="5">DNA-binding LacI/PurR family transcriptional regulator</fullName>
    </submittedName>
</protein>
<dbReference type="RefSeq" id="WP_309693842.1">
    <property type="nucleotide sequence ID" value="NZ_JAVIZQ010000001.1"/>
</dbReference>